<dbReference type="EMBL" id="JBEPME010000007">
    <property type="protein sequence ID" value="MET3659066.1"/>
    <property type="molecule type" value="Genomic_DNA"/>
</dbReference>
<organism evidence="1 2">
    <name type="scientific">Sporosarcina psychrophila</name>
    <name type="common">Bacillus psychrophilus</name>
    <dbReference type="NCBI Taxonomy" id="1476"/>
    <lineage>
        <taxon>Bacteria</taxon>
        <taxon>Bacillati</taxon>
        <taxon>Bacillota</taxon>
        <taxon>Bacilli</taxon>
        <taxon>Bacillales</taxon>
        <taxon>Caryophanaceae</taxon>
        <taxon>Sporosarcina</taxon>
    </lineage>
</organism>
<dbReference type="Proteomes" id="UP001549104">
    <property type="component" value="Unassembled WGS sequence"/>
</dbReference>
<accession>A0ABV2KDB2</accession>
<comment type="caution">
    <text evidence="1">The sequence shown here is derived from an EMBL/GenBank/DDBJ whole genome shotgun (WGS) entry which is preliminary data.</text>
</comment>
<gene>
    <name evidence="1" type="ORF">ABIC55_004185</name>
</gene>
<evidence type="ECO:0000313" key="2">
    <source>
        <dbReference type="Proteomes" id="UP001549104"/>
    </source>
</evidence>
<evidence type="ECO:0000313" key="1">
    <source>
        <dbReference type="EMBL" id="MET3659066.1"/>
    </source>
</evidence>
<name>A0ABV2KDB2_SPOPS</name>
<sequence>MDFSREELIEYLKEMIKTIPCFQCVNGMLELVDVNFNDLVQINVYCLACKSKDKFEQRLCI</sequence>
<proteinExistence type="predicted"/>
<keyword evidence="2" id="KW-1185">Reference proteome</keyword>
<protein>
    <submittedName>
        <fullName evidence="1">Uncharacterized protein</fullName>
    </submittedName>
</protein>
<reference evidence="1 2" key="1">
    <citation type="submission" date="2024-06" db="EMBL/GenBank/DDBJ databases">
        <title>Sorghum-associated microbial communities from plants grown in Nebraska, USA.</title>
        <authorList>
            <person name="Schachtman D."/>
        </authorList>
    </citation>
    <scope>NUCLEOTIDE SEQUENCE [LARGE SCALE GENOMIC DNA]</scope>
    <source>
        <strain evidence="1 2">1288</strain>
    </source>
</reference>
<dbReference type="RefSeq" id="WP_354314615.1">
    <property type="nucleotide sequence ID" value="NZ_JBEPME010000007.1"/>
</dbReference>